<comment type="subcellular location">
    <subcellularLocation>
        <location evidence="1">Mitochondrion inner membrane</location>
        <topology evidence="1">Single-pass membrane protein</topology>
    </subcellularLocation>
</comment>
<keyword evidence="5" id="KW-0812">Transmembrane</keyword>
<evidence type="ECO:0000256" key="4">
    <source>
        <dbReference type="ARBA" id="ARBA00022448"/>
    </source>
</evidence>
<dbReference type="Pfam" id="PF11711">
    <property type="entry name" value="Tim54"/>
    <property type="match status" value="1"/>
</dbReference>
<organism evidence="13 14">
    <name type="scientific">[Candida] arabinofermentans NRRL YB-2248</name>
    <dbReference type="NCBI Taxonomy" id="983967"/>
    <lineage>
        <taxon>Eukaryota</taxon>
        <taxon>Fungi</taxon>
        <taxon>Dikarya</taxon>
        <taxon>Ascomycota</taxon>
        <taxon>Saccharomycotina</taxon>
        <taxon>Pichiomycetes</taxon>
        <taxon>Pichiales</taxon>
        <taxon>Pichiaceae</taxon>
        <taxon>Ogataea</taxon>
        <taxon>Ogataea/Candida clade</taxon>
    </lineage>
</organism>
<evidence type="ECO:0000256" key="3">
    <source>
        <dbReference type="ARBA" id="ARBA00020796"/>
    </source>
</evidence>
<comment type="similarity">
    <text evidence="2">Belongs to the TIM54 family.</text>
</comment>
<dbReference type="InterPro" id="IPR021056">
    <property type="entry name" value="Mt_import_IM_translocase_Tim54"/>
</dbReference>
<feature type="region of interest" description="Disordered" evidence="12">
    <location>
        <begin position="163"/>
        <end position="186"/>
    </location>
</feature>
<feature type="region of interest" description="Disordered" evidence="12">
    <location>
        <begin position="285"/>
        <end position="327"/>
    </location>
</feature>
<gene>
    <name evidence="13" type="ORF">CANARDRAFT_27693</name>
</gene>
<feature type="compositionally biased region" description="Basic and acidic residues" evidence="12">
    <location>
        <begin position="286"/>
        <end position="319"/>
    </location>
</feature>
<keyword evidence="4" id="KW-0813">Transport</keyword>
<feature type="compositionally biased region" description="Acidic residues" evidence="12">
    <location>
        <begin position="164"/>
        <end position="174"/>
    </location>
</feature>
<keyword evidence="8" id="KW-1133">Transmembrane helix</keyword>
<name>A0A1E4T410_9ASCO</name>
<dbReference type="EMBL" id="KV453850">
    <property type="protein sequence ID" value="ODV86496.1"/>
    <property type="molecule type" value="Genomic_DNA"/>
</dbReference>
<keyword evidence="9" id="KW-0811">Translocation</keyword>
<feature type="compositionally biased region" description="Low complexity" evidence="12">
    <location>
        <begin position="175"/>
        <end position="186"/>
    </location>
</feature>
<dbReference type="GO" id="GO:0005743">
    <property type="term" value="C:mitochondrial inner membrane"/>
    <property type="evidence" value="ECO:0007669"/>
    <property type="project" value="UniProtKB-SubCell"/>
</dbReference>
<evidence type="ECO:0000256" key="9">
    <source>
        <dbReference type="ARBA" id="ARBA00023010"/>
    </source>
</evidence>
<evidence type="ECO:0000313" key="13">
    <source>
        <dbReference type="EMBL" id="ODV86496.1"/>
    </source>
</evidence>
<evidence type="ECO:0000256" key="6">
    <source>
        <dbReference type="ARBA" id="ARBA00022792"/>
    </source>
</evidence>
<accession>A0A1E4T410</accession>
<dbReference type="AlphaFoldDB" id="A0A1E4T410"/>
<proteinExistence type="inferred from homology"/>
<protein>
    <recommendedName>
        <fullName evidence="3">Mitochondrial import inner membrane translocase subunit TIM54</fullName>
    </recommendedName>
</protein>
<evidence type="ECO:0000256" key="10">
    <source>
        <dbReference type="ARBA" id="ARBA00023128"/>
    </source>
</evidence>
<evidence type="ECO:0000256" key="7">
    <source>
        <dbReference type="ARBA" id="ARBA00022927"/>
    </source>
</evidence>
<keyword evidence="10" id="KW-0496">Mitochondrion</keyword>
<evidence type="ECO:0000256" key="12">
    <source>
        <dbReference type="SAM" id="MobiDB-lite"/>
    </source>
</evidence>
<sequence length="466" mass="53253">MSDSNPTPESTAKTTTDVVSKAAKVESKGYTNPALQMMGIKRIKLPSRNWMIFWTVLGTLSGGIAYDKYQQQQIRLKYIELSKKFGQEHCKSNELPRKIRIYVVPPPNDYLTEGLKYFRKFVKPILNSSAIDFEIYTEERQGDIRYAVAEEIRKLRRAKAGLPDELETTSDDNDTTTTTTTSNTSDIDVQKFPGITPINLPKIEPSESDNEGEGELKQVKDLYDPVDVLGINLYNKSLKQTPQIKQDSQIVDPKDAGGVICIGRGAFKEYLNGIHEGLLGPLYKPKPKEEENTKVISDDDKGDMIAFKDEDDKTEDSKKAPKSYIEPSDYSTAQLAPELSLNNLKDDDNVPYFFTQPILVLRNYNISGFVNQFERLRRFYFKREQMKDYSDSVMGLVLKNHRDFVKSDLTLASQEEKDWPHKWVKTGIEKNSEWFKDFIIDDKVIGLLSVYEPIKTDNDVTEKKSN</sequence>
<evidence type="ECO:0000256" key="2">
    <source>
        <dbReference type="ARBA" id="ARBA00006355"/>
    </source>
</evidence>
<evidence type="ECO:0000256" key="8">
    <source>
        <dbReference type="ARBA" id="ARBA00022989"/>
    </source>
</evidence>
<keyword evidence="11" id="KW-0472">Membrane</keyword>
<evidence type="ECO:0000313" key="14">
    <source>
        <dbReference type="Proteomes" id="UP000094801"/>
    </source>
</evidence>
<dbReference type="Proteomes" id="UP000094801">
    <property type="component" value="Unassembled WGS sequence"/>
</dbReference>
<dbReference type="STRING" id="983967.A0A1E4T410"/>
<keyword evidence="14" id="KW-1185">Reference proteome</keyword>
<reference evidence="14" key="1">
    <citation type="submission" date="2016-04" db="EMBL/GenBank/DDBJ databases">
        <title>Comparative genomics of biotechnologically important yeasts.</title>
        <authorList>
            <consortium name="DOE Joint Genome Institute"/>
            <person name="Riley R."/>
            <person name="Haridas S."/>
            <person name="Wolfe K.H."/>
            <person name="Lopes M.R."/>
            <person name="Hittinger C.T."/>
            <person name="Goker M."/>
            <person name="Salamov A."/>
            <person name="Wisecaver J."/>
            <person name="Long T.M."/>
            <person name="Aerts A.L."/>
            <person name="Barry K."/>
            <person name="Choi C."/>
            <person name="Clum A."/>
            <person name="Coughlan A.Y."/>
            <person name="Deshpande S."/>
            <person name="Douglass A.P."/>
            <person name="Hanson S.J."/>
            <person name="Klenk H.-P."/>
            <person name="Labutti K."/>
            <person name="Lapidus A."/>
            <person name="Lindquist E."/>
            <person name="Lipzen A."/>
            <person name="Meier-Kolthoff J.P."/>
            <person name="Ohm R.A."/>
            <person name="Otillar R.P."/>
            <person name="Pangilinan J."/>
            <person name="Peng Y."/>
            <person name="Rokas A."/>
            <person name="Rosa C.A."/>
            <person name="Scheuner C."/>
            <person name="Sibirny A.A."/>
            <person name="Slot J.C."/>
            <person name="Stielow J.B."/>
            <person name="Sun H."/>
            <person name="Kurtzman C.P."/>
            <person name="Blackwell M."/>
            <person name="Grigoriev I.V."/>
            <person name="Jeffries T.W."/>
        </authorList>
    </citation>
    <scope>NUCLEOTIDE SEQUENCE [LARGE SCALE GENOMIC DNA]</scope>
    <source>
        <strain evidence="14">NRRL YB-2248</strain>
    </source>
</reference>
<dbReference type="GO" id="GO:0015031">
    <property type="term" value="P:protein transport"/>
    <property type="evidence" value="ECO:0007669"/>
    <property type="project" value="UniProtKB-KW"/>
</dbReference>
<evidence type="ECO:0000256" key="1">
    <source>
        <dbReference type="ARBA" id="ARBA00004434"/>
    </source>
</evidence>
<evidence type="ECO:0000256" key="11">
    <source>
        <dbReference type="ARBA" id="ARBA00023136"/>
    </source>
</evidence>
<dbReference type="OrthoDB" id="5598305at2759"/>
<keyword evidence="6" id="KW-0999">Mitochondrion inner membrane</keyword>
<keyword evidence="7" id="KW-0653">Protein transport</keyword>
<evidence type="ECO:0000256" key="5">
    <source>
        <dbReference type="ARBA" id="ARBA00022692"/>
    </source>
</evidence>